<organism evidence="1 2">
    <name type="scientific">Euplotes crassus</name>
    <dbReference type="NCBI Taxonomy" id="5936"/>
    <lineage>
        <taxon>Eukaryota</taxon>
        <taxon>Sar</taxon>
        <taxon>Alveolata</taxon>
        <taxon>Ciliophora</taxon>
        <taxon>Intramacronucleata</taxon>
        <taxon>Spirotrichea</taxon>
        <taxon>Hypotrichia</taxon>
        <taxon>Euplotida</taxon>
        <taxon>Euplotidae</taxon>
        <taxon>Moneuplotes</taxon>
    </lineage>
</organism>
<comment type="caution">
    <text evidence="1">The sequence shown here is derived from an EMBL/GenBank/DDBJ whole genome shotgun (WGS) entry which is preliminary data.</text>
</comment>
<reference evidence="1" key="1">
    <citation type="submission" date="2023-07" db="EMBL/GenBank/DDBJ databases">
        <authorList>
            <consortium name="AG Swart"/>
            <person name="Singh M."/>
            <person name="Singh A."/>
            <person name="Seah K."/>
            <person name="Emmerich C."/>
        </authorList>
    </citation>
    <scope>NUCLEOTIDE SEQUENCE</scope>
    <source>
        <strain evidence="1">DP1</strain>
    </source>
</reference>
<protein>
    <submittedName>
        <fullName evidence="1">Uncharacterized protein</fullName>
    </submittedName>
</protein>
<dbReference type="EMBL" id="CAMPGE010015218">
    <property type="protein sequence ID" value="CAI2373852.1"/>
    <property type="molecule type" value="Genomic_DNA"/>
</dbReference>
<dbReference type="Proteomes" id="UP001295684">
    <property type="component" value="Unassembled WGS sequence"/>
</dbReference>
<evidence type="ECO:0000313" key="1">
    <source>
        <dbReference type="EMBL" id="CAI2373852.1"/>
    </source>
</evidence>
<dbReference type="AlphaFoldDB" id="A0AAD2CY83"/>
<gene>
    <name evidence="1" type="ORF">ECRASSUSDP1_LOCUS15201</name>
</gene>
<keyword evidence="2" id="KW-1185">Reference proteome</keyword>
<name>A0AAD2CY83_EUPCR</name>
<accession>A0AAD2CY83</accession>
<proteinExistence type="predicted"/>
<sequence length="309" mass="36028">MEVFGKQKLSLQMVPQKLQTPKFRTNSESCRNGDKYKLFSGSKRGSASYIKRDKPENAYQAKEVLNHVQFIFPNASASFKKKMCKKYLIQNNFNQKRVLMTGPVKVDSSPYKISNKIRNLTEDELSQERQAQEVKLKHAHNVLLKKRINNEHFKINKHMSPKKMFNISPDDFVFEDRSQKKRDEIRAKFLKKYQQMKAKTKLRKKAKKVIKQLPALKEDFPEISNYTAYTNGKFNSFAFDSPRKLGNKVNASTSFQGDVSTQKEQESVMIFKDKDLMRIDLSPRCIMPYYSPGGKMDGINVVRREEQDL</sequence>
<evidence type="ECO:0000313" key="2">
    <source>
        <dbReference type="Proteomes" id="UP001295684"/>
    </source>
</evidence>